<evidence type="ECO:0000313" key="1">
    <source>
        <dbReference type="EMBL" id="BEI94310.1"/>
    </source>
</evidence>
<sequence>MELPLAFTYDAISTGHTRPHNVPREVLGHIMSFVRDNDLTACISTNSSFYLAAKPYLYRTVSLDQYFHVIGAEHPLLDLDIPATPNSRRRPLFRRTWMTRTCRILEVAAHHESFCANAVASYSKQPFPPAPPLPHRPLHPLLPNLPHLRTLHLPFDVHGTLVAAHELTPCGVHDLKPLHLIEHNVCWVAQPPSTTTIRGVQSYTANIAPHEMWNYDHRPFELHLPIMAPGARLTLIAPQNINKHILPQQCPIFRDPEALSTIPHDIPPAARAQVYTEICTADDCPHHLMLKLARTVVRFMDGPRIRLVGFDVACKDRPYPVYRHLAWLTRVLFEALAEAATLNSEADAWRARAGPVDAFHLISARWWTSHRVQPTAYLPSLRLVEFWDIKGWPRSVSRVAGNGGIRTRGATWPKEVKGEGTIGAFWLPEPEREWCLVDD</sequence>
<keyword evidence="2" id="KW-1185">Reference proteome</keyword>
<dbReference type="EMBL" id="AP028217">
    <property type="protein sequence ID" value="BEI94310.1"/>
    <property type="molecule type" value="Genomic_DNA"/>
</dbReference>
<protein>
    <recommendedName>
        <fullName evidence="3">F-box domain-containing protein</fullName>
    </recommendedName>
</protein>
<dbReference type="Proteomes" id="UP001233271">
    <property type="component" value="Chromosome 6"/>
</dbReference>
<proteinExistence type="predicted"/>
<dbReference type="KEGG" id="ccac:CcaHIS019_0607690"/>
<dbReference type="GeneID" id="85498180"/>
<dbReference type="RefSeq" id="XP_060459575.1">
    <property type="nucleotide sequence ID" value="XM_060603264.1"/>
</dbReference>
<name>A0AA48L9D4_9TREE</name>
<organism evidence="1 2">
    <name type="scientific">Cutaneotrichosporon cavernicola</name>
    <dbReference type="NCBI Taxonomy" id="279322"/>
    <lineage>
        <taxon>Eukaryota</taxon>
        <taxon>Fungi</taxon>
        <taxon>Dikarya</taxon>
        <taxon>Basidiomycota</taxon>
        <taxon>Agaricomycotina</taxon>
        <taxon>Tremellomycetes</taxon>
        <taxon>Trichosporonales</taxon>
        <taxon>Trichosporonaceae</taxon>
        <taxon>Cutaneotrichosporon</taxon>
    </lineage>
</organism>
<reference evidence="1" key="1">
    <citation type="journal article" date="2023" name="BMC Genomics">
        <title>Chromosome-level genome assemblies of Cutaneotrichosporon spp. (Trichosporonales, Basidiomycota) reveal imbalanced evolution between nucleotide sequences and chromosome synteny.</title>
        <authorList>
            <person name="Kobayashi Y."/>
            <person name="Kayamori A."/>
            <person name="Aoki K."/>
            <person name="Shiwa Y."/>
            <person name="Matsutani M."/>
            <person name="Fujita N."/>
            <person name="Sugita T."/>
            <person name="Iwasaki W."/>
            <person name="Tanaka N."/>
            <person name="Takashima M."/>
        </authorList>
    </citation>
    <scope>NUCLEOTIDE SEQUENCE</scope>
    <source>
        <strain evidence="1">HIS019</strain>
    </source>
</reference>
<accession>A0AA48L9D4</accession>
<evidence type="ECO:0000313" key="2">
    <source>
        <dbReference type="Proteomes" id="UP001233271"/>
    </source>
</evidence>
<gene>
    <name evidence="1" type="ORF">CcaverHIS019_0607690</name>
</gene>
<evidence type="ECO:0008006" key="3">
    <source>
        <dbReference type="Google" id="ProtNLM"/>
    </source>
</evidence>
<dbReference type="AlphaFoldDB" id="A0AA48L9D4"/>